<dbReference type="OMA" id="RDYECDI"/>
<evidence type="ECO:0000256" key="1">
    <source>
        <dbReference type="ARBA" id="ARBA00005953"/>
    </source>
</evidence>
<dbReference type="PANTHER" id="PTHR31793:SF27">
    <property type="entry name" value="NOVEL THIOESTERASE SUPERFAMILY DOMAIN AND SAPOSIN A-TYPE DOMAIN CONTAINING PROTEIN (0610012H03RIK)"/>
    <property type="match status" value="1"/>
</dbReference>
<evidence type="ECO:0000256" key="2">
    <source>
        <dbReference type="ARBA" id="ARBA00022801"/>
    </source>
</evidence>
<protein>
    <recommendedName>
        <fullName evidence="5">Thioesterase domain-containing protein</fullName>
    </recommendedName>
</protein>
<comment type="similarity">
    <text evidence="1">Belongs to the 4-hydroxybenzoyl-CoA thioesterase family.</text>
</comment>
<evidence type="ECO:0000313" key="4">
    <source>
        <dbReference type="Proteomes" id="UP000054558"/>
    </source>
</evidence>
<dbReference type="InterPro" id="IPR029069">
    <property type="entry name" value="HotDog_dom_sf"/>
</dbReference>
<dbReference type="CDD" id="cd00586">
    <property type="entry name" value="4HBT"/>
    <property type="match status" value="1"/>
</dbReference>
<proteinExistence type="inferred from homology"/>
<accession>A0A1Y1HZL9</accession>
<gene>
    <name evidence="3" type="ORF">KFL_001770150</name>
</gene>
<keyword evidence="4" id="KW-1185">Reference proteome</keyword>
<dbReference type="GO" id="GO:0016297">
    <property type="term" value="F:fatty acyl-[ACP] hydrolase activity"/>
    <property type="evidence" value="ECO:0000318"/>
    <property type="project" value="GO_Central"/>
</dbReference>
<dbReference type="InterPro" id="IPR050563">
    <property type="entry name" value="4-hydroxybenzoyl-CoA_TE"/>
</dbReference>
<evidence type="ECO:0008006" key="5">
    <source>
        <dbReference type="Google" id="ProtNLM"/>
    </source>
</evidence>
<sequence length="146" mass="16550">MTFLGEPYMSNPFEIELAVRDSELDAFGVVNNAIFSVYIEHGRHELLRDMGLDIKAIMRTGDALALAEQTLKFFGPLRSGDHFIVSTRISKVSAVRLIFEQAVFRLPEKEKVLEASSVGCFLDKRYKPTRIPADARVKLKLYCDTH</sequence>
<dbReference type="GO" id="GO:0009507">
    <property type="term" value="C:chloroplast"/>
    <property type="evidence" value="ECO:0000318"/>
    <property type="project" value="GO_Central"/>
</dbReference>
<reference evidence="3 4" key="1">
    <citation type="journal article" date="2014" name="Nat. Commun.">
        <title>Klebsormidium flaccidum genome reveals primary factors for plant terrestrial adaptation.</title>
        <authorList>
            <person name="Hori K."/>
            <person name="Maruyama F."/>
            <person name="Fujisawa T."/>
            <person name="Togashi T."/>
            <person name="Yamamoto N."/>
            <person name="Seo M."/>
            <person name="Sato S."/>
            <person name="Yamada T."/>
            <person name="Mori H."/>
            <person name="Tajima N."/>
            <person name="Moriyama T."/>
            <person name="Ikeuchi M."/>
            <person name="Watanabe M."/>
            <person name="Wada H."/>
            <person name="Kobayashi K."/>
            <person name="Saito M."/>
            <person name="Masuda T."/>
            <person name="Sasaki-Sekimoto Y."/>
            <person name="Mashiguchi K."/>
            <person name="Awai K."/>
            <person name="Shimojima M."/>
            <person name="Masuda S."/>
            <person name="Iwai M."/>
            <person name="Nobusawa T."/>
            <person name="Narise T."/>
            <person name="Kondo S."/>
            <person name="Saito H."/>
            <person name="Sato R."/>
            <person name="Murakawa M."/>
            <person name="Ihara Y."/>
            <person name="Oshima-Yamada Y."/>
            <person name="Ohtaka K."/>
            <person name="Satoh M."/>
            <person name="Sonobe K."/>
            <person name="Ishii M."/>
            <person name="Ohtani R."/>
            <person name="Kanamori-Sato M."/>
            <person name="Honoki R."/>
            <person name="Miyazaki D."/>
            <person name="Mochizuki H."/>
            <person name="Umetsu J."/>
            <person name="Higashi K."/>
            <person name="Shibata D."/>
            <person name="Kamiya Y."/>
            <person name="Sato N."/>
            <person name="Nakamura Y."/>
            <person name="Tabata S."/>
            <person name="Ida S."/>
            <person name="Kurokawa K."/>
            <person name="Ohta H."/>
        </authorList>
    </citation>
    <scope>NUCLEOTIDE SEQUENCE [LARGE SCALE GENOMIC DNA]</scope>
    <source>
        <strain evidence="3 4">NIES-2285</strain>
    </source>
</reference>
<dbReference type="InterPro" id="IPR006684">
    <property type="entry name" value="YbgC/YbaW"/>
</dbReference>
<name>A0A1Y1HZL9_KLENI</name>
<dbReference type="Pfam" id="PF13279">
    <property type="entry name" value="4HBT_2"/>
    <property type="match status" value="1"/>
</dbReference>
<dbReference type="PIRSF" id="PIRSF003230">
    <property type="entry name" value="YbgC"/>
    <property type="match status" value="1"/>
</dbReference>
<evidence type="ECO:0000313" key="3">
    <source>
        <dbReference type="EMBL" id="GAQ84130.1"/>
    </source>
</evidence>
<dbReference type="SUPFAM" id="SSF54637">
    <property type="entry name" value="Thioesterase/thiol ester dehydrase-isomerase"/>
    <property type="match status" value="1"/>
</dbReference>
<dbReference type="PANTHER" id="PTHR31793">
    <property type="entry name" value="4-HYDROXYBENZOYL-COA THIOESTERASE FAMILY MEMBER"/>
    <property type="match status" value="1"/>
</dbReference>
<dbReference type="AlphaFoldDB" id="A0A1Y1HZL9"/>
<dbReference type="EMBL" id="DF237126">
    <property type="protein sequence ID" value="GAQ84130.1"/>
    <property type="molecule type" value="Genomic_DNA"/>
</dbReference>
<dbReference type="Proteomes" id="UP000054558">
    <property type="component" value="Unassembled WGS sequence"/>
</dbReference>
<organism evidence="3 4">
    <name type="scientific">Klebsormidium nitens</name>
    <name type="common">Green alga</name>
    <name type="synonym">Ulothrix nitens</name>
    <dbReference type="NCBI Taxonomy" id="105231"/>
    <lineage>
        <taxon>Eukaryota</taxon>
        <taxon>Viridiplantae</taxon>
        <taxon>Streptophyta</taxon>
        <taxon>Klebsormidiophyceae</taxon>
        <taxon>Klebsormidiales</taxon>
        <taxon>Klebsormidiaceae</taxon>
        <taxon>Klebsormidium</taxon>
    </lineage>
</organism>
<dbReference type="OrthoDB" id="588330at2759"/>
<keyword evidence="2" id="KW-0378">Hydrolase</keyword>
<dbReference type="Gene3D" id="3.10.129.10">
    <property type="entry name" value="Hotdog Thioesterase"/>
    <property type="match status" value="1"/>
</dbReference>